<accession>A0ABY3TZB0</accession>
<sequence length="107" mass="11730">MTDSLNDFDPRLGTVLDPYRPSRSLDARVKQLAAEYVARDRKAVHTLLDVCADALEFDQVPGVVTSLLEILAEHLTNAVGEPLAARRLAADAHGVRADIFEYGEVRA</sequence>
<reference evidence="1" key="1">
    <citation type="submission" date="2022-08" db="EMBL/GenBank/DDBJ databases">
        <title>Complete genome sequence of 14 non-tuberculosis mycobacteria type-strains.</title>
        <authorList>
            <person name="Igarashi Y."/>
            <person name="Osugi A."/>
            <person name="Mitarai S."/>
        </authorList>
    </citation>
    <scope>NUCLEOTIDE SEQUENCE</scope>
    <source>
        <strain evidence="1">DSM 45575</strain>
    </source>
</reference>
<organism evidence="1 2">
    <name type="scientific">Mycolicibacillus parakoreensis</name>
    <dbReference type="NCBI Taxonomy" id="1069221"/>
    <lineage>
        <taxon>Bacteria</taxon>
        <taxon>Bacillati</taxon>
        <taxon>Actinomycetota</taxon>
        <taxon>Actinomycetes</taxon>
        <taxon>Mycobacteriales</taxon>
        <taxon>Mycobacteriaceae</taxon>
        <taxon>Mycolicibacillus</taxon>
    </lineage>
</organism>
<dbReference type="EMBL" id="CP092365">
    <property type="protein sequence ID" value="ULN52562.1"/>
    <property type="molecule type" value="Genomic_DNA"/>
</dbReference>
<name>A0ABY3TZB0_9MYCO</name>
<evidence type="ECO:0000313" key="2">
    <source>
        <dbReference type="Proteomes" id="UP001055200"/>
    </source>
</evidence>
<gene>
    <name evidence="1" type="ORF">MIU77_17275</name>
</gene>
<protein>
    <submittedName>
        <fullName evidence="1">Uncharacterized protein</fullName>
    </submittedName>
</protein>
<evidence type="ECO:0000313" key="1">
    <source>
        <dbReference type="EMBL" id="ULN52562.1"/>
    </source>
</evidence>
<dbReference type="RefSeq" id="WP_240170834.1">
    <property type="nucleotide sequence ID" value="NZ_CP092365.1"/>
</dbReference>
<proteinExistence type="predicted"/>
<keyword evidence="2" id="KW-1185">Reference proteome</keyword>
<dbReference type="Proteomes" id="UP001055200">
    <property type="component" value="Chromosome"/>
</dbReference>